<dbReference type="InterPro" id="IPR005338">
    <property type="entry name" value="Anhydro_N_Ac-Mur_kinase"/>
</dbReference>
<keyword evidence="1" id="KW-0418">Kinase</keyword>
<gene>
    <name evidence="1" type="ORF">SAMN05443575_3786</name>
</gene>
<evidence type="ECO:0000313" key="2">
    <source>
        <dbReference type="Proteomes" id="UP000186132"/>
    </source>
</evidence>
<dbReference type="Pfam" id="PF03702">
    <property type="entry name" value="AnmK"/>
    <property type="match status" value="1"/>
</dbReference>
<dbReference type="SUPFAM" id="SSF53067">
    <property type="entry name" value="Actin-like ATPase domain"/>
    <property type="match status" value="1"/>
</dbReference>
<dbReference type="NCBIfam" id="NF007146">
    <property type="entry name" value="PRK09585.2-6"/>
    <property type="match status" value="1"/>
</dbReference>
<sequence length="379" mass="39384">MLSGTSVDGLDVAVADLTIGTDDVATLRPVHAETVALPRDVRRAALAVLPPATTTAGELCRLDTEFGRFCGTVAAAAVREHGGELVASLGQTVFHWIEDGAARGTMQVGQPAWIAEATGLPVVSDLRARDVAAGGHGAPLASTLDALWLHGPERRAALNLGGIANLTVVGGDGAAVLAYDTGPANCLLDVVADRAAIREGFDVDGRLAAAGRVDEDLLDRLLAEPYFAQDPPKSTGRELFTADWLDRAIDGREIDQHDLAATLVELTARTVAAACRAHDVTAVVGSGGGMRNPVLTRRLGALLAPAPLRSTDELGLPADAKEAYLVALLGWLTWHGVPGVVPGGTGSRTPRVLGRITPGDRPLRLPEPLARVTGLVMAR</sequence>
<dbReference type="AlphaFoldDB" id="A0A1M5SQJ7"/>
<name>A0A1M5SQJ7_9ACTN</name>
<dbReference type="PANTHER" id="PTHR30605">
    <property type="entry name" value="ANHYDRO-N-ACETYLMURAMIC ACID KINASE"/>
    <property type="match status" value="1"/>
</dbReference>
<dbReference type="Gene3D" id="3.30.420.40">
    <property type="match status" value="2"/>
</dbReference>
<dbReference type="GO" id="GO:0005524">
    <property type="term" value="F:ATP binding"/>
    <property type="evidence" value="ECO:0007669"/>
    <property type="project" value="InterPro"/>
</dbReference>
<accession>A0A1M5SQJ7</accession>
<dbReference type="GO" id="GO:0009254">
    <property type="term" value="P:peptidoglycan turnover"/>
    <property type="evidence" value="ECO:0007669"/>
    <property type="project" value="InterPro"/>
</dbReference>
<dbReference type="Proteomes" id="UP000186132">
    <property type="component" value="Unassembled WGS sequence"/>
</dbReference>
<keyword evidence="2" id="KW-1185">Reference proteome</keyword>
<reference evidence="1 2" key="1">
    <citation type="submission" date="2016-11" db="EMBL/GenBank/DDBJ databases">
        <authorList>
            <person name="Jaros S."/>
            <person name="Januszkiewicz K."/>
            <person name="Wedrychowicz H."/>
        </authorList>
    </citation>
    <scope>NUCLEOTIDE SEQUENCE [LARGE SCALE GENOMIC DNA]</scope>
    <source>
        <strain evidence="1 2">DSM 45627</strain>
    </source>
</reference>
<dbReference type="PANTHER" id="PTHR30605:SF0">
    <property type="entry name" value="ANHYDRO-N-ACETYLMURAMIC ACID KINASE"/>
    <property type="match status" value="1"/>
</dbReference>
<organism evidence="1 2">
    <name type="scientific">Jatrophihabitans endophyticus</name>
    <dbReference type="NCBI Taxonomy" id="1206085"/>
    <lineage>
        <taxon>Bacteria</taxon>
        <taxon>Bacillati</taxon>
        <taxon>Actinomycetota</taxon>
        <taxon>Actinomycetes</taxon>
        <taxon>Jatrophihabitantales</taxon>
        <taxon>Jatrophihabitantaceae</taxon>
        <taxon>Jatrophihabitans</taxon>
    </lineage>
</organism>
<evidence type="ECO:0000313" key="1">
    <source>
        <dbReference type="EMBL" id="SHH40792.1"/>
    </source>
</evidence>
<protein>
    <submittedName>
        <fullName evidence="1">Anhydro-N-acetylmuramic acid kinase</fullName>
    </submittedName>
</protein>
<dbReference type="STRING" id="1206085.SAMN05443575_3786"/>
<dbReference type="GO" id="GO:0016773">
    <property type="term" value="F:phosphotransferase activity, alcohol group as acceptor"/>
    <property type="evidence" value="ECO:0007669"/>
    <property type="project" value="InterPro"/>
</dbReference>
<keyword evidence="1" id="KW-0808">Transferase</keyword>
<dbReference type="GO" id="GO:0016301">
    <property type="term" value="F:kinase activity"/>
    <property type="evidence" value="ECO:0007669"/>
    <property type="project" value="UniProtKB-KW"/>
</dbReference>
<proteinExistence type="predicted"/>
<dbReference type="InterPro" id="IPR043129">
    <property type="entry name" value="ATPase_NBD"/>
</dbReference>
<dbReference type="GO" id="GO:0006040">
    <property type="term" value="P:amino sugar metabolic process"/>
    <property type="evidence" value="ECO:0007669"/>
    <property type="project" value="InterPro"/>
</dbReference>
<dbReference type="EMBL" id="FQVU01000006">
    <property type="protein sequence ID" value="SHH40792.1"/>
    <property type="molecule type" value="Genomic_DNA"/>
</dbReference>